<dbReference type="PANTHER" id="PTHR10098">
    <property type="entry name" value="RAPSYN-RELATED"/>
    <property type="match status" value="1"/>
</dbReference>
<keyword evidence="7" id="KW-1185">Reference proteome</keyword>
<keyword evidence="2" id="KW-0175">Coiled coil</keyword>
<proteinExistence type="predicted"/>
<name>A0A8J6XUQ1_9CYAN</name>
<dbReference type="Pfam" id="PF12770">
    <property type="entry name" value="CHAT"/>
    <property type="match status" value="1"/>
</dbReference>
<feature type="repeat" description="TPR" evidence="1">
    <location>
        <begin position="1199"/>
        <end position="1232"/>
    </location>
</feature>
<dbReference type="Pfam" id="PF13176">
    <property type="entry name" value="TPR_7"/>
    <property type="match status" value="1"/>
</dbReference>
<feature type="repeat" description="TPR" evidence="1">
    <location>
        <begin position="668"/>
        <end position="701"/>
    </location>
</feature>
<dbReference type="InterPro" id="IPR026000">
    <property type="entry name" value="Apc5_dom"/>
</dbReference>
<reference evidence="6" key="1">
    <citation type="submission" date="2020-09" db="EMBL/GenBank/DDBJ databases">
        <title>Iningainema tapete sp. nov. (Scytonemataceae, Cyanobacteria) from greenhouses in central Florida (USA) produces two types of nodularin with biosynthetic potential for microcystin-LR and anabaenopeptins.</title>
        <authorList>
            <person name="Berthold D.E."/>
            <person name="Lefler F.W."/>
            <person name="Huang I.-S."/>
            <person name="Abdulla H."/>
            <person name="Zimba P.V."/>
            <person name="Laughinghouse H.D. IV."/>
        </authorList>
    </citation>
    <scope>NUCLEOTIDE SEQUENCE</scope>
    <source>
        <strain evidence="6">BLCCT55</strain>
    </source>
</reference>
<evidence type="ECO:0000256" key="1">
    <source>
        <dbReference type="PROSITE-ProRule" id="PRU00339"/>
    </source>
</evidence>
<dbReference type="Gene3D" id="1.25.40.10">
    <property type="entry name" value="Tetratricopeptide repeat domain"/>
    <property type="match status" value="7"/>
</dbReference>
<feature type="repeat" description="TPR" evidence="1">
    <location>
        <begin position="327"/>
        <end position="360"/>
    </location>
</feature>
<feature type="domain" description="CHAT" evidence="4">
    <location>
        <begin position="1505"/>
        <end position="1825"/>
    </location>
</feature>
<evidence type="ECO:0000256" key="2">
    <source>
        <dbReference type="SAM" id="Coils"/>
    </source>
</evidence>
<evidence type="ECO:0000313" key="6">
    <source>
        <dbReference type="EMBL" id="MBD2776392.1"/>
    </source>
</evidence>
<evidence type="ECO:0000256" key="3">
    <source>
        <dbReference type="SAM" id="SignalP"/>
    </source>
</evidence>
<feature type="signal peptide" evidence="3">
    <location>
        <begin position="1"/>
        <end position="24"/>
    </location>
</feature>
<feature type="repeat" description="TPR" evidence="1">
    <location>
        <begin position="487"/>
        <end position="520"/>
    </location>
</feature>
<dbReference type="PANTHER" id="PTHR10098:SF108">
    <property type="entry name" value="TETRATRICOPEPTIDE REPEAT PROTEIN 28"/>
    <property type="match status" value="1"/>
</dbReference>
<feature type="repeat" description="TPR" evidence="1">
    <location>
        <begin position="407"/>
        <end position="440"/>
    </location>
</feature>
<dbReference type="EMBL" id="JACXAE010000093">
    <property type="protein sequence ID" value="MBD2776392.1"/>
    <property type="molecule type" value="Genomic_DNA"/>
</dbReference>
<feature type="chain" id="PRO_5035154247" evidence="3">
    <location>
        <begin position="25"/>
        <end position="1827"/>
    </location>
</feature>
<dbReference type="RefSeq" id="WP_190835465.1">
    <property type="nucleotide sequence ID" value="NZ_CAWPPI010000093.1"/>
</dbReference>
<dbReference type="InterPro" id="IPR024983">
    <property type="entry name" value="CHAT_dom"/>
</dbReference>
<feature type="repeat" description="TPR" evidence="1">
    <location>
        <begin position="167"/>
        <end position="200"/>
    </location>
</feature>
<protein>
    <submittedName>
        <fullName evidence="6">Tetratricopeptide repeat protein</fullName>
    </submittedName>
</protein>
<comment type="caution">
    <text evidence="6">The sequence shown here is derived from an EMBL/GenBank/DDBJ whole genome shotgun (WGS) entry which is preliminary data.</text>
</comment>
<feature type="domain" description="Anaphase-promoting complex subunit 5" evidence="5">
    <location>
        <begin position="589"/>
        <end position="619"/>
    </location>
</feature>
<dbReference type="Proteomes" id="UP000629098">
    <property type="component" value="Unassembled WGS sequence"/>
</dbReference>
<dbReference type="InterPro" id="IPR011990">
    <property type="entry name" value="TPR-like_helical_dom_sf"/>
</dbReference>
<feature type="repeat" description="TPR" evidence="1">
    <location>
        <begin position="367"/>
        <end position="400"/>
    </location>
</feature>
<dbReference type="InterPro" id="IPR019734">
    <property type="entry name" value="TPR_rpt"/>
</dbReference>
<sequence>MSNRLKGFALATLVFSLTCGVGVAASDVVVKHTLAQTATSSDRKAEADKLFQDGVQQFRRGEYPKALLTYQRVLEIRRQLGDKPGEAATLNKLGEIYNGLNQPTQALEVLQQSVNLYKLIKDKGAVGEVLDNIGTSYRLKIDTTKALEFYQQALAIRLEVKDREGEGKTLSNIGFAYSNQEQYPKAVETLQQALAIHKEVKDKYREGYTLLRIGIVYGNLREYKREFEFYQQSLILNRELGNKDGEFRVLLNIGWHYNSQQDYVRAVEFWQHSLVIAREVQNKSLEAIILNNIADAYSSQKEYGKAIEFYQQALTLAREVKDKSKEADILQMMGNIYFIQKQYKQASQIYEQALAVAREARDKSREANILTEIGKVSFQQKQYPQAIENYQKALIIAQELKKKPLELGILRALGNIYFRQNQYEQAIKIYKQALGIAREEKDKSLESRILAEIGDTYNEQKMYDSALQFYQSALPLLTEIEDNAYKANFLIVIGQTYLFQNKDDQAIELFQRALKIFQTLKDKEGQMTALYKIIAGHNSKAVDFFIRELYSQAKVEYSRVIELAPSVINLAKELNKPEIQASTLGDLGAAYAFLRENKKAIETLQQAARMARDLKALVTEATALGALANIYRYQGEHHKQLEVNQRYLEIKREEKSKLPQEYGLLGEVIALKSLASTYNILGEHEKAVEIYQQALLIAQQIKIDKLPSNLRDNGVQAEISSLGGLQTSYSVLGKSNQALDFAQQAVKKAQASGIKEYYAEALIDLGESHTNDFKDYPQAIKVINQALIIARQIKEPKIEAQALKQLSDTYTKQGNHASALESAQQLLAIATRVESPSLEEDALNNLRAIYFSQGNYSKSLEIAQQNLQIVQSKMVGTEIIVLLNLIENYIYVGDTNQAFETARQALALTRKQSNLFFEVGVLIYLSKVYKFQGEYDKGIKIAEQALSISRQINNFTLEIESIAALASIYEATGQYQQITSLGEPLLGKIQKLNNPVKKAEVLIVVGKAYGLTGQYTKGKQLVEQGLATARELKNPLLEVQALTALGSIYSSLNNYGQALDLRQQSLKIVQQLKSPILQVDTLYFLGDIYSKLGDYKSSAKYYEQALAIVKQFNNRQGEGTLLLALASNYFYQGEANKTIDSTTKALAIFTDIKEPRLEALAKLVLSAGYSESNNDAKAMESAQAFLDFARKNQNSVWEKLALSNIGSLHRKFGRTEQAIVAYQQALAIQTDNQVKGADAGIYAGLARVYQDLNQPNIAITYYKESVNRLEEIRRGIEGLPKELQNSFLNSTIDFDKMKVSDIYAQLAGLLNSQGRYKEAFQIRLLIEEQEIREARGSRGVAEGKLNIPLTPTEAKIPEQGKITIALASQISECERTNCSQRTELNNKLTDSIQQSLKELQKIDKEIRNDRAKDDQFFNPTGFAKAQAIVEAQAKETRANTVMIYPLVLENELWLQVYGEKGLVKTEKVPVSRKELRNTVKKFRELMGKCEPEGYYCGVKDIAEIQPVSQQLYKWLIEPLEVELKDNQVKNLIFTLHREIRYIPMSALHDGKQYLIEKYTIHNVTTESFNEQEKPPTNIQTTPLLAMGLSESAPDSNPNSNKHFRALRYVPKELDAIVRENTNDKQGIYPGKEYLNKIFNFEILRDNLNKYKILHLATHGVFDSTSPEQSYILMGTGKPLTPIMISSLIGLKDIHLVVLSACQTALATSKNQDDPQDGVEINTLAYEFMNRGAKSVMASLWIVDDLSTSQLIQLFYKNLATGKMTKSQALRQAQLSLLKGNHYTGENDAKRGVHLERELGALPRKEQRKSSYSHPYYWAPFILIGNGL</sequence>
<feature type="coiled-coil region" evidence="2">
    <location>
        <begin position="1385"/>
        <end position="1412"/>
    </location>
</feature>
<evidence type="ECO:0000259" key="4">
    <source>
        <dbReference type="Pfam" id="PF12770"/>
    </source>
</evidence>
<organism evidence="6 7">
    <name type="scientific">Iningainema tapete BLCC-T55</name>
    <dbReference type="NCBI Taxonomy" id="2748662"/>
    <lineage>
        <taxon>Bacteria</taxon>
        <taxon>Bacillati</taxon>
        <taxon>Cyanobacteriota</taxon>
        <taxon>Cyanophyceae</taxon>
        <taxon>Nostocales</taxon>
        <taxon>Scytonemataceae</taxon>
        <taxon>Iningainema tapete</taxon>
    </lineage>
</organism>
<dbReference type="Pfam" id="PF13181">
    <property type="entry name" value="TPR_8"/>
    <property type="match status" value="1"/>
</dbReference>
<dbReference type="SUPFAM" id="SSF48452">
    <property type="entry name" value="TPR-like"/>
    <property type="match status" value="8"/>
</dbReference>
<dbReference type="Pfam" id="PF12862">
    <property type="entry name" value="ANAPC5"/>
    <property type="match status" value="1"/>
</dbReference>
<keyword evidence="3" id="KW-0732">Signal</keyword>
<feature type="repeat" description="TPR" evidence="1">
    <location>
        <begin position="287"/>
        <end position="320"/>
    </location>
</feature>
<evidence type="ECO:0000313" key="7">
    <source>
        <dbReference type="Proteomes" id="UP000629098"/>
    </source>
</evidence>
<feature type="repeat" description="TPR" evidence="1">
    <location>
        <begin position="447"/>
        <end position="480"/>
    </location>
</feature>
<feature type="repeat" description="TPR" evidence="1">
    <location>
        <begin position="1039"/>
        <end position="1072"/>
    </location>
</feature>
<feature type="repeat" description="TPR" evidence="1">
    <location>
        <begin position="1079"/>
        <end position="1112"/>
    </location>
</feature>
<dbReference type="PROSITE" id="PS50005">
    <property type="entry name" value="TPR"/>
    <property type="match status" value="11"/>
</dbReference>
<gene>
    <name evidence="6" type="ORF">ICL16_31130</name>
</gene>
<accession>A0A8J6XUQ1</accession>
<dbReference type="Pfam" id="PF13424">
    <property type="entry name" value="TPR_12"/>
    <property type="match status" value="8"/>
</dbReference>
<evidence type="ECO:0000259" key="5">
    <source>
        <dbReference type="Pfam" id="PF12862"/>
    </source>
</evidence>
<keyword evidence="1" id="KW-0802">TPR repeat</keyword>
<dbReference type="SMART" id="SM00028">
    <property type="entry name" value="TPR"/>
    <property type="match status" value="28"/>
</dbReference>